<accession>A0A485LWQ4</accession>
<proteinExistence type="inferred from homology"/>
<dbReference type="GO" id="GO:0016616">
    <property type="term" value="F:oxidoreductase activity, acting on the CH-OH group of donors, NAD or NADP as acceptor"/>
    <property type="evidence" value="ECO:0007669"/>
    <property type="project" value="TreeGrafter"/>
</dbReference>
<dbReference type="GO" id="GO:0048038">
    <property type="term" value="F:quinone binding"/>
    <property type="evidence" value="ECO:0007669"/>
    <property type="project" value="TreeGrafter"/>
</dbReference>
<gene>
    <name evidence="3" type="primary">ucpA</name>
    <name evidence="3" type="ORF">SCFA_1570006</name>
</gene>
<sequence>MPVHGKTALVTGAGRGLGRAIAEEHARQGMNVVMMSLDLKELEKAADEISRGTGAEVVHLAGDVSCFEDVRQTVQNALARFGSIDVLVNNAGIIGPPRFLEDTDPDAWNRTLGVNLTGFYLCARAVLPSMIERRQGKIINIISGLGEMPYPRFCAYAVSKAGAIQLTRSLASEMQPWNIQVNAIDPGVMDTSMQTQIRQIGPGILGEDVHRNFVAYKEQSLLKDPRDVARLAVFLASDDSSHITGEIGTLRHFRQLGWRPGR</sequence>
<dbReference type="InterPro" id="IPR036291">
    <property type="entry name" value="NAD(P)-bd_dom_sf"/>
</dbReference>
<dbReference type="EMBL" id="CAADRM010000065">
    <property type="protein sequence ID" value="VFU13067.1"/>
    <property type="molecule type" value="Genomic_DNA"/>
</dbReference>
<dbReference type="PANTHER" id="PTHR42760">
    <property type="entry name" value="SHORT-CHAIN DEHYDROGENASES/REDUCTASES FAMILY MEMBER"/>
    <property type="match status" value="1"/>
</dbReference>
<name>A0A485LWQ4_9ZZZZ</name>
<dbReference type="PRINTS" id="PR00080">
    <property type="entry name" value="SDRFAMILY"/>
</dbReference>
<dbReference type="PROSITE" id="PS00061">
    <property type="entry name" value="ADH_SHORT"/>
    <property type="match status" value="1"/>
</dbReference>
<dbReference type="FunFam" id="3.40.50.720:FF:000084">
    <property type="entry name" value="Short-chain dehydrogenase reductase"/>
    <property type="match status" value="1"/>
</dbReference>
<dbReference type="InterPro" id="IPR002347">
    <property type="entry name" value="SDR_fam"/>
</dbReference>
<organism evidence="3">
    <name type="scientific">anaerobic digester metagenome</name>
    <dbReference type="NCBI Taxonomy" id="1263854"/>
    <lineage>
        <taxon>unclassified sequences</taxon>
        <taxon>metagenomes</taxon>
        <taxon>ecological metagenomes</taxon>
    </lineage>
</organism>
<dbReference type="AlphaFoldDB" id="A0A485LWQ4"/>
<evidence type="ECO:0000256" key="2">
    <source>
        <dbReference type="ARBA" id="ARBA00023002"/>
    </source>
</evidence>
<dbReference type="Pfam" id="PF00106">
    <property type="entry name" value="adh_short"/>
    <property type="match status" value="1"/>
</dbReference>
<dbReference type="PANTHER" id="PTHR42760:SF133">
    <property type="entry name" value="3-OXOACYL-[ACYL-CARRIER-PROTEIN] REDUCTASE"/>
    <property type="match status" value="1"/>
</dbReference>
<dbReference type="EC" id="1.-.-.-" evidence="3"/>
<dbReference type="SUPFAM" id="SSF51735">
    <property type="entry name" value="NAD(P)-binding Rossmann-fold domains"/>
    <property type="match status" value="1"/>
</dbReference>
<dbReference type="InterPro" id="IPR020904">
    <property type="entry name" value="Sc_DH/Rdtase_CS"/>
</dbReference>
<evidence type="ECO:0000313" key="3">
    <source>
        <dbReference type="EMBL" id="VFU13067.1"/>
    </source>
</evidence>
<dbReference type="GO" id="GO:0006633">
    <property type="term" value="P:fatty acid biosynthetic process"/>
    <property type="evidence" value="ECO:0007669"/>
    <property type="project" value="TreeGrafter"/>
</dbReference>
<protein>
    <submittedName>
        <fullName evidence="3">Oxidoreductase UcpA</fullName>
        <ecNumber evidence="3">1.-.-.-</ecNumber>
    </submittedName>
</protein>
<dbReference type="Gene3D" id="3.40.50.720">
    <property type="entry name" value="NAD(P)-binding Rossmann-like Domain"/>
    <property type="match status" value="1"/>
</dbReference>
<dbReference type="PRINTS" id="PR00081">
    <property type="entry name" value="GDHRDH"/>
</dbReference>
<comment type="similarity">
    <text evidence="1">Belongs to the short-chain dehydrogenases/reductases (SDR) family.</text>
</comment>
<keyword evidence="2 3" id="KW-0560">Oxidoreductase</keyword>
<reference evidence="3" key="1">
    <citation type="submission" date="2019-03" db="EMBL/GenBank/DDBJ databases">
        <authorList>
            <person name="Hao L."/>
        </authorList>
    </citation>
    <scope>NUCLEOTIDE SEQUENCE</scope>
</reference>
<dbReference type="CDD" id="cd05233">
    <property type="entry name" value="SDR_c"/>
    <property type="match status" value="1"/>
</dbReference>
<evidence type="ECO:0000256" key="1">
    <source>
        <dbReference type="ARBA" id="ARBA00006484"/>
    </source>
</evidence>